<feature type="transmembrane region" description="Helical" evidence="1">
    <location>
        <begin position="141"/>
        <end position="158"/>
    </location>
</feature>
<evidence type="ECO:0000313" key="2">
    <source>
        <dbReference type="EMBL" id="SVD44558.1"/>
    </source>
</evidence>
<feature type="transmembrane region" description="Helical" evidence="1">
    <location>
        <begin position="108"/>
        <end position="129"/>
    </location>
</feature>
<reference evidence="2" key="1">
    <citation type="submission" date="2018-05" db="EMBL/GenBank/DDBJ databases">
        <authorList>
            <person name="Lanie J.A."/>
            <person name="Ng W.-L."/>
            <person name="Kazmierczak K.M."/>
            <person name="Andrzejewski T.M."/>
            <person name="Davidsen T.M."/>
            <person name="Wayne K.J."/>
            <person name="Tettelin H."/>
            <person name="Glass J.I."/>
            <person name="Rusch D."/>
            <person name="Podicherti R."/>
            <person name="Tsui H.-C.T."/>
            <person name="Winkler M.E."/>
        </authorList>
    </citation>
    <scope>NUCLEOTIDE SEQUENCE</scope>
</reference>
<dbReference type="EMBL" id="UINC01151137">
    <property type="protein sequence ID" value="SVD44558.1"/>
    <property type="molecule type" value="Genomic_DNA"/>
</dbReference>
<evidence type="ECO:0000256" key="1">
    <source>
        <dbReference type="SAM" id="Phobius"/>
    </source>
</evidence>
<proteinExistence type="predicted"/>
<keyword evidence="1" id="KW-1133">Transmembrane helix</keyword>
<protein>
    <submittedName>
        <fullName evidence="2">Uncharacterized protein</fullName>
    </submittedName>
</protein>
<accession>A0A382VF89</accession>
<feature type="non-terminal residue" evidence="2">
    <location>
        <position position="250"/>
    </location>
</feature>
<keyword evidence="1" id="KW-0812">Transmembrane</keyword>
<dbReference type="AlphaFoldDB" id="A0A382VF89"/>
<feature type="transmembrane region" description="Helical" evidence="1">
    <location>
        <begin position="211"/>
        <end position="229"/>
    </location>
</feature>
<feature type="transmembrane region" description="Helical" evidence="1">
    <location>
        <begin position="170"/>
        <end position="190"/>
    </location>
</feature>
<name>A0A382VF89_9ZZZZ</name>
<feature type="non-terminal residue" evidence="2">
    <location>
        <position position="1"/>
    </location>
</feature>
<feature type="transmembrane region" description="Helical" evidence="1">
    <location>
        <begin position="84"/>
        <end position="102"/>
    </location>
</feature>
<sequence>VQPASRTPWWLWPNLLNLDSPLLAVIWQEQFARVAGVSLGWGERVLLFCCTWLVYCADRALDAVESGGKTETARHAIQLRGKPIWLGVSAAVLVVALVLAVTTLNSRAWLGGGVVLFFTAAHFGATHWWPSLRSRFWPKEWHVGFVFSAGCALLVWSQSPSAWPSLLLPVLGFGALCAMSCSHITAWEVVTVDRDDPGSLLNAYPRFVRRLSWFDITLGMLAMIAAAAIDQAAGQHAMAAVGISALGLAW</sequence>
<keyword evidence="1" id="KW-0472">Membrane</keyword>
<gene>
    <name evidence="2" type="ORF">METZ01_LOCUS397412</name>
</gene>
<organism evidence="2">
    <name type="scientific">marine metagenome</name>
    <dbReference type="NCBI Taxonomy" id="408172"/>
    <lineage>
        <taxon>unclassified sequences</taxon>
        <taxon>metagenomes</taxon>
        <taxon>ecological metagenomes</taxon>
    </lineage>
</organism>